<evidence type="ECO:0000256" key="2">
    <source>
        <dbReference type="ARBA" id="ARBA00022803"/>
    </source>
</evidence>
<evidence type="ECO:0000256" key="3">
    <source>
        <dbReference type="PROSITE-ProRule" id="PRU00339"/>
    </source>
</evidence>
<dbReference type="Proteomes" id="UP001157946">
    <property type="component" value="Unassembled WGS sequence"/>
</dbReference>
<name>A0AA45WRK0_9BACL</name>
<comment type="caution">
    <text evidence="4">The sequence shown here is derived from an EMBL/GenBank/DDBJ whole genome shotgun (WGS) entry which is preliminary data.</text>
</comment>
<dbReference type="EMBL" id="FXTU01000008">
    <property type="protein sequence ID" value="SMP31613.1"/>
    <property type="molecule type" value="Genomic_DNA"/>
</dbReference>
<gene>
    <name evidence="4" type="ORF">SAMN06265361_10841</name>
</gene>
<dbReference type="RefSeq" id="WP_194830658.1">
    <property type="nucleotide sequence ID" value="NZ_FXTU01000008.1"/>
</dbReference>
<dbReference type="Pfam" id="PF13432">
    <property type="entry name" value="TPR_16"/>
    <property type="match status" value="1"/>
</dbReference>
<dbReference type="InterPro" id="IPR019734">
    <property type="entry name" value="TPR_rpt"/>
</dbReference>
<dbReference type="Pfam" id="PF14559">
    <property type="entry name" value="TPR_19"/>
    <property type="match status" value="2"/>
</dbReference>
<dbReference type="AlphaFoldDB" id="A0AA45WRK0"/>
<keyword evidence="5" id="KW-1185">Reference proteome</keyword>
<dbReference type="PANTHER" id="PTHR45586">
    <property type="entry name" value="TPR REPEAT-CONTAINING PROTEIN PA4667"/>
    <property type="match status" value="1"/>
</dbReference>
<dbReference type="Gene3D" id="1.25.40.10">
    <property type="entry name" value="Tetratricopeptide repeat domain"/>
    <property type="match status" value="2"/>
</dbReference>
<dbReference type="SMART" id="SM00028">
    <property type="entry name" value="TPR"/>
    <property type="match status" value="4"/>
</dbReference>
<sequence>MKKTQVGLNKKVVRLNMDAGFFFERAVRSLDRHRYDRAVKYFRLAMEKEPDNPINHCNLAGILSELGRFEESNEVLEHVLNTVAPDLHECLFYMANNAANMGDLELAEDYLLEYLQHDPDGEFAEEAEEMLVMLAQELGRPPREPLPPHQPIHVQQHEEARQHLEQGRFLQAIQMMEDMLEEYPDFLAARNNLALAYYYIGEMEQALAAISEVLEMDPNNLHALCNLAVLSQHMGETEISTLIIDMLKKLIPLNQEHACKLATTLGILGEHAVAYELFARLVKYDDAQTVSLYHYAAVAAWNNGNPTRALSYWRRAVKLAPDEDVPAFHLIHAQELLDQEPLPKLQYHYQLPFEEQYLRLQDLASDQELLEQWKGNPLIRSSFFWALSRGDFETKRQVLNLLGWIADEEVSRLLEQFIRQEGLEPELKKLAEAILLRLKGDEPPRAEAGQQILACCLSHMSDASAEMKQAVERLWMLVRDEHEGQWRQLRKAEGWAAALEYLVSNHLGVRITQKEVAEKYQVSLSSVSRYVKLLGPLAQRCFD</sequence>
<dbReference type="PANTHER" id="PTHR45586:SF1">
    <property type="entry name" value="LIPOPOLYSACCHARIDE ASSEMBLY PROTEIN B"/>
    <property type="match status" value="1"/>
</dbReference>
<evidence type="ECO:0000313" key="4">
    <source>
        <dbReference type="EMBL" id="SMP31613.1"/>
    </source>
</evidence>
<proteinExistence type="predicted"/>
<reference evidence="4" key="1">
    <citation type="submission" date="2017-05" db="EMBL/GenBank/DDBJ databases">
        <authorList>
            <person name="Varghese N."/>
            <person name="Submissions S."/>
        </authorList>
    </citation>
    <scope>NUCLEOTIDE SEQUENCE</scope>
    <source>
        <strain evidence="4">DSM 45262</strain>
    </source>
</reference>
<evidence type="ECO:0000256" key="1">
    <source>
        <dbReference type="ARBA" id="ARBA00022737"/>
    </source>
</evidence>
<accession>A0AA45WRK0</accession>
<dbReference type="PROSITE" id="PS50293">
    <property type="entry name" value="TPR_REGION"/>
    <property type="match status" value="1"/>
</dbReference>
<keyword evidence="1" id="KW-0677">Repeat</keyword>
<feature type="repeat" description="TPR" evidence="3">
    <location>
        <begin position="19"/>
        <end position="52"/>
    </location>
</feature>
<feature type="repeat" description="TPR" evidence="3">
    <location>
        <begin position="187"/>
        <end position="220"/>
    </location>
</feature>
<dbReference type="SUPFAM" id="SSF48452">
    <property type="entry name" value="TPR-like"/>
    <property type="match status" value="1"/>
</dbReference>
<protein>
    <submittedName>
        <fullName evidence="4">Tetratricopeptide repeat-containing protein</fullName>
    </submittedName>
</protein>
<organism evidence="4 5">
    <name type="scientific">Laceyella tengchongensis</name>
    <dbReference type="NCBI Taxonomy" id="574699"/>
    <lineage>
        <taxon>Bacteria</taxon>
        <taxon>Bacillati</taxon>
        <taxon>Bacillota</taxon>
        <taxon>Bacilli</taxon>
        <taxon>Bacillales</taxon>
        <taxon>Thermoactinomycetaceae</taxon>
        <taxon>Laceyella</taxon>
    </lineage>
</organism>
<keyword evidence="2 3" id="KW-0802">TPR repeat</keyword>
<evidence type="ECO:0000313" key="5">
    <source>
        <dbReference type="Proteomes" id="UP001157946"/>
    </source>
</evidence>
<dbReference type="InterPro" id="IPR051012">
    <property type="entry name" value="CellSynth/LPSAsmb/PSIAsmb"/>
</dbReference>
<dbReference type="InterPro" id="IPR011990">
    <property type="entry name" value="TPR-like_helical_dom_sf"/>
</dbReference>
<dbReference type="PROSITE" id="PS50005">
    <property type="entry name" value="TPR"/>
    <property type="match status" value="2"/>
</dbReference>